<evidence type="ECO:0000313" key="1">
    <source>
        <dbReference type="EMBL" id="KAF2101609.1"/>
    </source>
</evidence>
<dbReference type="PANTHER" id="PTHR42085">
    <property type="entry name" value="F-BOX DOMAIN-CONTAINING PROTEIN"/>
    <property type="match status" value="1"/>
</dbReference>
<evidence type="ECO:0000313" key="2">
    <source>
        <dbReference type="Proteomes" id="UP000799772"/>
    </source>
</evidence>
<reference evidence="1" key="1">
    <citation type="journal article" date="2020" name="Stud. Mycol.">
        <title>101 Dothideomycetes genomes: a test case for predicting lifestyles and emergence of pathogens.</title>
        <authorList>
            <person name="Haridas S."/>
            <person name="Albert R."/>
            <person name="Binder M."/>
            <person name="Bloem J."/>
            <person name="Labutti K."/>
            <person name="Salamov A."/>
            <person name="Andreopoulos B."/>
            <person name="Baker S."/>
            <person name="Barry K."/>
            <person name="Bills G."/>
            <person name="Bluhm B."/>
            <person name="Cannon C."/>
            <person name="Castanera R."/>
            <person name="Culley D."/>
            <person name="Daum C."/>
            <person name="Ezra D."/>
            <person name="Gonzalez J."/>
            <person name="Henrissat B."/>
            <person name="Kuo A."/>
            <person name="Liang C."/>
            <person name="Lipzen A."/>
            <person name="Lutzoni F."/>
            <person name="Magnuson J."/>
            <person name="Mondo S."/>
            <person name="Nolan M."/>
            <person name="Ohm R."/>
            <person name="Pangilinan J."/>
            <person name="Park H.-J."/>
            <person name="Ramirez L."/>
            <person name="Alfaro M."/>
            <person name="Sun H."/>
            <person name="Tritt A."/>
            <person name="Yoshinaga Y."/>
            <person name="Zwiers L.-H."/>
            <person name="Turgeon B."/>
            <person name="Goodwin S."/>
            <person name="Spatafora J."/>
            <person name="Crous P."/>
            <person name="Grigoriev I."/>
        </authorList>
    </citation>
    <scope>NUCLEOTIDE SEQUENCE</scope>
    <source>
        <strain evidence="1">CBS 133067</strain>
    </source>
</reference>
<comment type="caution">
    <text evidence="1">The sequence shown here is derived from an EMBL/GenBank/DDBJ whole genome shotgun (WGS) entry which is preliminary data.</text>
</comment>
<sequence length="207" mass="23775">MPHQDIPFRFLDLSAELRLKIYDYYAPDGIIRVHSWGSTPFQHALNLSHVNRQIREEALHHYFGPKTIAINVDDLSPFCKAFGSSIGMLLKRLSLRGLWYPILKNSLLPRRDSCLMVHPIYIGGLRMFVEGFRNIKHVTIESPVTGAWHERVDIVPELQKLRGLASFTIIPSTVDLWVIVGAEPREAVKWIELTKGLEEDIRRQVLA</sequence>
<proteinExistence type="predicted"/>
<name>A0A9P4IIA3_9PEZI</name>
<dbReference type="OrthoDB" id="62952at2759"/>
<accession>A0A9P4IIA3</accession>
<dbReference type="Proteomes" id="UP000799772">
    <property type="component" value="Unassembled WGS sequence"/>
</dbReference>
<evidence type="ECO:0008006" key="3">
    <source>
        <dbReference type="Google" id="ProtNLM"/>
    </source>
</evidence>
<organism evidence="1 2">
    <name type="scientific">Rhizodiscina lignyota</name>
    <dbReference type="NCBI Taxonomy" id="1504668"/>
    <lineage>
        <taxon>Eukaryota</taxon>
        <taxon>Fungi</taxon>
        <taxon>Dikarya</taxon>
        <taxon>Ascomycota</taxon>
        <taxon>Pezizomycotina</taxon>
        <taxon>Dothideomycetes</taxon>
        <taxon>Pleosporomycetidae</taxon>
        <taxon>Aulographales</taxon>
        <taxon>Rhizodiscinaceae</taxon>
        <taxon>Rhizodiscina</taxon>
    </lineage>
</organism>
<dbReference type="EMBL" id="ML978123">
    <property type="protein sequence ID" value="KAF2101609.1"/>
    <property type="molecule type" value="Genomic_DNA"/>
</dbReference>
<dbReference type="AlphaFoldDB" id="A0A9P4IIA3"/>
<dbReference type="InterPro" id="IPR038883">
    <property type="entry name" value="AN11006-like"/>
</dbReference>
<dbReference type="PANTHER" id="PTHR42085:SF2">
    <property type="entry name" value="F-BOX DOMAIN-CONTAINING PROTEIN"/>
    <property type="match status" value="1"/>
</dbReference>
<keyword evidence="2" id="KW-1185">Reference proteome</keyword>
<gene>
    <name evidence="1" type="ORF">NA57DRAFT_53563</name>
</gene>
<protein>
    <recommendedName>
        <fullName evidence="3">F-box domain-containing protein</fullName>
    </recommendedName>
</protein>